<dbReference type="EMBL" id="ACEC01000061">
    <property type="protein sequence ID" value="EEG30512.1"/>
    <property type="molecule type" value="Genomic_DNA"/>
</dbReference>
<accession>C0EDC6</accession>
<proteinExistence type="predicted"/>
<comment type="caution">
    <text evidence="1">The sequence shown here is derived from an EMBL/GenBank/DDBJ whole genome shotgun (WGS) entry which is preliminary data.</text>
</comment>
<sequence>MYSNVTSSFFIYKDMHTSSFGKRLTSSGAWNQHRCKLDAIAAA</sequence>
<reference evidence="1 2" key="1">
    <citation type="submission" date="2009-01" db="EMBL/GenBank/DDBJ databases">
        <authorList>
            <person name="Fulton L."/>
            <person name="Clifton S."/>
            <person name="Fulton B."/>
            <person name="Xu J."/>
            <person name="Minx P."/>
            <person name="Pepin K.H."/>
            <person name="Johnson M."/>
            <person name="Bhonagiri V."/>
            <person name="Nash W.E."/>
            <person name="Mardis E.R."/>
            <person name="Wilson R.K."/>
        </authorList>
    </citation>
    <scope>NUCLEOTIDE SEQUENCE [LARGE SCALE GENOMIC DNA]</scope>
    <source>
        <strain evidence="1 2">DSM 5476</strain>
    </source>
</reference>
<gene>
    <name evidence="1" type="ORF">CLOSTMETH_01853</name>
</gene>
<dbReference type="Proteomes" id="UP000003340">
    <property type="component" value="Unassembled WGS sequence"/>
</dbReference>
<protein>
    <submittedName>
        <fullName evidence="1">Uncharacterized protein</fullName>
    </submittedName>
</protein>
<evidence type="ECO:0000313" key="2">
    <source>
        <dbReference type="Proteomes" id="UP000003340"/>
    </source>
</evidence>
<dbReference type="HOGENOM" id="CLU_3231831_0_0_9"/>
<dbReference type="STRING" id="537013.CLOSTMETH_01853"/>
<name>C0EDC6_9FIRM</name>
<reference evidence="1 2" key="2">
    <citation type="submission" date="2009-02" db="EMBL/GenBank/DDBJ databases">
        <title>Draft genome sequence of Clostridium methylpentosum (DSM 5476).</title>
        <authorList>
            <person name="Sudarsanam P."/>
            <person name="Ley R."/>
            <person name="Guruge J."/>
            <person name="Turnbaugh P.J."/>
            <person name="Mahowald M."/>
            <person name="Liep D."/>
            <person name="Gordon J."/>
        </authorList>
    </citation>
    <scope>NUCLEOTIDE SEQUENCE [LARGE SCALE GENOMIC DNA]</scope>
    <source>
        <strain evidence="1 2">DSM 5476</strain>
    </source>
</reference>
<evidence type="ECO:0000313" key="1">
    <source>
        <dbReference type="EMBL" id="EEG30512.1"/>
    </source>
</evidence>
<keyword evidence="2" id="KW-1185">Reference proteome</keyword>
<dbReference type="AlphaFoldDB" id="C0EDC6"/>
<organism evidence="1 2">
    <name type="scientific">[Clostridium] methylpentosum DSM 5476</name>
    <dbReference type="NCBI Taxonomy" id="537013"/>
    <lineage>
        <taxon>Bacteria</taxon>
        <taxon>Bacillati</taxon>
        <taxon>Bacillota</taxon>
        <taxon>Clostridia</taxon>
        <taxon>Eubacteriales</taxon>
        <taxon>Oscillospiraceae</taxon>
        <taxon>Oscillospiraceae incertae sedis</taxon>
    </lineage>
</organism>